<reference evidence="6" key="1">
    <citation type="submission" date="2023-03" db="EMBL/GenBank/DDBJ databases">
        <title>Massive genome expansion in bonnet fungi (Mycena s.s.) driven by repeated elements and novel gene families across ecological guilds.</title>
        <authorList>
            <consortium name="Lawrence Berkeley National Laboratory"/>
            <person name="Harder C.B."/>
            <person name="Miyauchi S."/>
            <person name="Viragh M."/>
            <person name="Kuo A."/>
            <person name="Thoen E."/>
            <person name="Andreopoulos B."/>
            <person name="Lu D."/>
            <person name="Skrede I."/>
            <person name="Drula E."/>
            <person name="Henrissat B."/>
            <person name="Morin E."/>
            <person name="Kohler A."/>
            <person name="Barry K."/>
            <person name="LaButti K."/>
            <person name="Morin E."/>
            <person name="Salamov A."/>
            <person name="Lipzen A."/>
            <person name="Mereny Z."/>
            <person name="Hegedus B."/>
            <person name="Baldrian P."/>
            <person name="Stursova M."/>
            <person name="Weitz H."/>
            <person name="Taylor A."/>
            <person name="Grigoriev I.V."/>
            <person name="Nagy L.G."/>
            <person name="Martin F."/>
            <person name="Kauserud H."/>
        </authorList>
    </citation>
    <scope>NUCLEOTIDE SEQUENCE</scope>
    <source>
        <strain evidence="6">9284</strain>
    </source>
</reference>
<dbReference type="GO" id="GO:0008270">
    <property type="term" value="F:zinc ion binding"/>
    <property type="evidence" value="ECO:0007669"/>
    <property type="project" value="UniProtKB-KW"/>
</dbReference>
<protein>
    <recommendedName>
        <fullName evidence="5">MYND-type domain-containing protein</fullName>
    </recommendedName>
</protein>
<gene>
    <name evidence="6" type="ORF">FB45DRAFT_1063214</name>
</gene>
<feature type="domain" description="MYND-type" evidence="5">
    <location>
        <begin position="954"/>
        <end position="1004"/>
    </location>
</feature>
<dbReference type="SUPFAM" id="SSF144232">
    <property type="entry name" value="HIT/MYND zinc finger-like"/>
    <property type="match status" value="1"/>
</dbReference>
<evidence type="ECO:0000259" key="5">
    <source>
        <dbReference type="Pfam" id="PF01753"/>
    </source>
</evidence>
<keyword evidence="7" id="KW-1185">Reference proteome</keyword>
<feature type="region of interest" description="Disordered" evidence="4">
    <location>
        <begin position="900"/>
        <end position="920"/>
    </location>
</feature>
<accession>A0AAD7FH83</accession>
<evidence type="ECO:0000256" key="2">
    <source>
        <dbReference type="ARBA" id="ARBA00022771"/>
    </source>
</evidence>
<keyword evidence="2" id="KW-0863">Zinc-finger</keyword>
<dbReference type="Gene3D" id="6.10.140.2220">
    <property type="match status" value="1"/>
</dbReference>
<comment type="caution">
    <text evidence="6">The sequence shown here is derived from an EMBL/GenBank/DDBJ whole genome shotgun (WGS) entry which is preliminary data.</text>
</comment>
<evidence type="ECO:0000313" key="7">
    <source>
        <dbReference type="Proteomes" id="UP001221142"/>
    </source>
</evidence>
<evidence type="ECO:0000256" key="1">
    <source>
        <dbReference type="ARBA" id="ARBA00022723"/>
    </source>
</evidence>
<sequence length="1220" mass="136068">MPRRQIGAKHANFSQLYAAARFSLSPYKLAMEVTRLLCIPDCCTSRGLKHCHTSFEAICAALDEVFEQCRENPDCAVSNRLAAAVIRIYGNMGADSVLRNRIFSETDFLTKAISLLHYPRPGETVMQVLSDVTHSHDLPILLEISRFTSTILDAVEDLTAVSLNYAEKAVCVLSHITVIAFLDAHPDNEIVNTFPRLLRCSLSALRLPSSSSPAAFLANPEAVDFLIACTRCRDICIRIFAQRTLIEIYSTQVEARTISPQENPVLVRVQARAPQLLEEYYQNSPTFSATHFDGVDKLKALTDAFKLNPDRGLLELGVELAKLLSDQAILILQYKMDLEGGKDNLIEMLQVCENAARDSSEADADLTADTLHLLRLLTHENGRDAYTFGRTCVERHLAVAFFYYVVAICGNLGFDCIRFADKGLECSGMSDFLHKGLLQYHASASLERVAAMADGVPDRVRFGEMNVLLEKAARSAKTFIDIAPLDDLHMPVMYGVAGLLTLAANGHTWRDVDFQTAKDQFSLICDIARCTSTSFEPTKQWITLAHIFVRMSAAWEVWGRTVSRQPNKQYSTEVRPIVGPEFGPVTGDSDSELDHTANLAALLEKLDILYGPVQPGVGRYGTAQLHRCAACNRPGATLRKCAGCRRVSHLHFHPTATMPSSATDPALDSPVTPDLHLASSDPLVWEKQWEQRYQFTVVTNRSRPESLCHERWLLHEAGTRFRDPENQDHMIRSIRSLKQALCYIQAQMTLKAAPFCVGNELRRRWMSASPARRGEIILAGLVSTCTSVPDLHGARCLTIKEMSVESHRHNGSMFPDLLEEMMVQNFNPTSRLADTPNYISHPVWVAIAAEQQSPKTTVPEKLALAKLLVQRNLLIGSVVHFALCSFLDLPPPEKLVQLKTGKPQKPRLEPSQGLSKLHGENSEVVKSAAKAALVIRKKAYARNKEIYASEKKDCQTCGKLNDTTTKFPRCRRCWDTMHREVFYCSTFLSECQKMDWKAGHKKECGKFLQFEELTPSAPEEPSLRIGPPLSGFKRSGALVFQVAQLNHLSPDYDYLIFHKRDRAYLSFQDPPIRAAFCACRDKAVTTGDRRAVAMLAQFLRFVCSQDSRPQKFGVGPDGMMEQLSIEFDFPEIARAADEMEQQMLSDSAHRPPLIVDAGVSVEQWKAISATWADSNQSLVGTFARKVFHAVTTGWSEPTTWVDVGVIPVTDGSSIYSIYDA</sequence>
<keyword evidence="3" id="KW-0862">Zinc</keyword>
<dbReference type="EMBL" id="JARKIF010000019">
    <property type="protein sequence ID" value="KAJ7618575.1"/>
    <property type="molecule type" value="Genomic_DNA"/>
</dbReference>
<keyword evidence="1" id="KW-0479">Metal-binding</keyword>
<evidence type="ECO:0000313" key="6">
    <source>
        <dbReference type="EMBL" id="KAJ7618575.1"/>
    </source>
</evidence>
<organism evidence="6 7">
    <name type="scientific">Roridomyces roridus</name>
    <dbReference type="NCBI Taxonomy" id="1738132"/>
    <lineage>
        <taxon>Eukaryota</taxon>
        <taxon>Fungi</taxon>
        <taxon>Dikarya</taxon>
        <taxon>Basidiomycota</taxon>
        <taxon>Agaricomycotina</taxon>
        <taxon>Agaricomycetes</taxon>
        <taxon>Agaricomycetidae</taxon>
        <taxon>Agaricales</taxon>
        <taxon>Marasmiineae</taxon>
        <taxon>Mycenaceae</taxon>
        <taxon>Roridomyces</taxon>
    </lineage>
</organism>
<dbReference type="Proteomes" id="UP001221142">
    <property type="component" value="Unassembled WGS sequence"/>
</dbReference>
<evidence type="ECO:0000256" key="4">
    <source>
        <dbReference type="SAM" id="MobiDB-lite"/>
    </source>
</evidence>
<proteinExistence type="predicted"/>
<dbReference type="AlphaFoldDB" id="A0AAD7FH83"/>
<name>A0AAD7FH83_9AGAR</name>
<dbReference type="Pfam" id="PF01753">
    <property type="entry name" value="zf-MYND"/>
    <property type="match status" value="1"/>
</dbReference>
<evidence type="ECO:0000256" key="3">
    <source>
        <dbReference type="ARBA" id="ARBA00022833"/>
    </source>
</evidence>
<dbReference type="InterPro" id="IPR002893">
    <property type="entry name" value="Znf_MYND"/>
</dbReference>